<protein>
    <recommendedName>
        <fullName evidence="4">Orphan protein</fullName>
    </recommendedName>
</protein>
<organism evidence="2 3">
    <name type="scientific">Pseudoalteromonas tunicata D2</name>
    <dbReference type="NCBI Taxonomy" id="87626"/>
    <lineage>
        <taxon>Bacteria</taxon>
        <taxon>Pseudomonadati</taxon>
        <taxon>Pseudomonadota</taxon>
        <taxon>Gammaproteobacteria</taxon>
        <taxon>Alteromonadales</taxon>
        <taxon>Pseudoalteromonadaceae</taxon>
        <taxon>Pseudoalteromonas</taxon>
    </lineage>
</organism>
<evidence type="ECO:0000313" key="2">
    <source>
        <dbReference type="EMBL" id="EAR27438.1"/>
    </source>
</evidence>
<comment type="caution">
    <text evidence="2">The sequence shown here is derived from an EMBL/GenBank/DDBJ whole genome shotgun (WGS) entry which is preliminary data.</text>
</comment>
<feature type="signal peptide" evidence="1">
    <location>
        <begin position="1"/>
        <end position="23"/>
    </location>
</feature>
<accession>A4CCZ5</accession>
<evidence type="ECO:0008006" key="4">
    <source>
        <dbReference type="Google" id="ProtNLM"/>
    </source>
</evidence>
<dbReference type="STRING" id="87626.PTD2_15402"/>
<sequence length="110" mass="12638">MLSKYVSALAMCGLLVLSPFTYADLSSVPKPDNLDIRMQLDDEYPMILTGFVRLNAQQVLNFYFDKLGDPTNMVEEIGRQTLFFKQSNETIKISVYQQNDWTEISIMVTQ</sequence>
<evidence type="ECO:0000313" key="3">
    <source>
        <dbReference type="Proteomes" id="UP000006201"/>
    </source>
</evidence>
<dbReference type="AlphaFoldDB" id="A4CCZ5"/>
<dbReference type="eggNOG" id="ENOG50334WV">
    <property type="taxonomic scope" value="Bacteria"/>
</dbReference>
<dbReference type="Proteomes" id="UP000006201">
    <property type="component" value="Unassembled WGS sequence"/>
</dbReference>
<name>A4CCZ5_9GAMM</name>
<evidence type="ECO:0000256" key="1">
    <source>
        <dbReference type="SAM" id="SignalP"/>
    </source>
</evidence>
<dbReference type="RefSeq" id="WP_009838700.1">
    <property type="nucleotide sequence ID" value="NZ_AAOH01000006.1"/>
</dbReference>
<dbReference type="HOGENOM" id="CLU_2181691_0_0_6"/>
<dbReference type="EMBL" id="AAOH01000006">
    <property type="protein sequence ID" value="EAR27438.1"/>
    <property type="molecule type" value="Genomic_DNA"/>
</dbReference>
<feature type="chain" id="PRO_5002667380" description="Orphan protein" evidence="1">
    <location>
        <begin position="24"/>
        <end position="110"/>
    </location>
</feature>
<dbReference type="OrthoDB" id="6293568at2"/>
<keyword evidence="1" id="KW-0732">Signal</keyword>
<proteinExistence type="predicted"/>
<keyword evidence="3" id="KW-1185">Reference proteome</keyword>
<reference evidence="2 3" key="1">
    <citation type="submission" date="2006-02" db="EMBL/GenBank/DDBJ databases">
        <authorList>
            <person name="Moran M.A."/>
            <person name="Kjelleberg S."/>
            <person name="Egan S."/>
            <person name="Saunders N."/>
            <person name="Thomas T."/>
            <person name="Ferriera S."/>
            <person name="Johnson J."/>
            <person name="Kravitz S."/>
            <person name="Halpern A."/>
            <person name="Remington K."/>
            <person name="Beeson K."/>
            <person name="Tran B."/>
            <person name="Rogers Y.-H."/>
            <person name="Friedman R."/>
            <person name="Venter J.C."/>
        </authorList>
    </citation>
    <scope>NUCLEOTIDE SEQUENCE [LARGE SCALE GENOMIC DNA]</scope>
    <source>
        <strain evidence="2 3">D2</strain>
    </source>
</reference>
<gene>
    <name evidence="2" type="ORF">PTD2_15402</name>
</gene>